<feature type="transmembrane region" description="Helical" evidence="6">
    <location>
        <begin position="318"/>
        <end position="351"/>
    </location>
</feature>
<dbReference type="PANTHER" id="PTHR21716:SF4">
    <property type="entry name" value="TRANSMEMBRANE PROTEIN 245"/>
    <property type="match status" value="1"/>
</dbReference>
<keyword evidence="3 6" id="KW-0812">Transmembrane</keyword>
<dbReference type="KEGG" id="aram:KAR29_09375"/>
<evidence type="ECO:0000256" key="5">
    <source>
        <dbReference type="ARBA" id="ARBA00023136"/>
    </source>
</evidence>
<protein>
    <submittedName>
        <fullName evidence="7">AI-2E family transporter</fullName>
    </submittedName>
</protein>
<evidence type="ECO:0000256" key="1">
    <source>
        <dbReference type="ARBA" id="ARBA00004141"/>
    </source>
</evidence>
<dbReference type="InterPro" id="IPR002549">
    <property type="entry name" value="AI-2E-like"/>
</dbReference>
<evidence type="ECO:0000256" key="6">
    <source>
        <dbReference type="SAM" id="Phobius"/>
    </source>
</evidence>
<evidence type="ECO:0000256" key="3">
    <source>
        <dbReference type="ARBA" id="ARBA00022692"/>
    </source>
</evidence>
<evidence type="ECO:0000256" key="2">
    <source>
        <dbReference type="ARBA" id="ARBA00009773"/>
    </source>
</evidence>
<accession>A0A9Q7ARG7</accession>
<dbReference type="Proteomes" id="UP000671879">
    <property type="component" value="Chromosome"/>
</dbReference>
<dbReference type="Pfam" id="PF01594">
    <property type="entry name" value="AI-2E_transport"/>
    <property type="match status" value="1"/>
</dbReference>
<comment type="subcellular location">
    <subcellularLocation>
        <location evidence="1">Membrane</location>
        <topology evidence="1">Multi-pass membrane protein</topology>
    </subcellularLocation>
</comment>
<proteinExistence type="inferred from homology"/>
<sequence length="364" mass="39496">MDGKGDFHIGAANRAALYPFVAVFALTAVLSYIVAFPLLRPLAWSALLSFFAYPLYRGLQTRLFRGRLPVVAAALTTAAIVLLLVIPALFVGISLAREGIRLYGYFVDHFLRLDPNAAVTLESFLPEGVAARLVPFLDPLSFLGGTLRQTAAWLASSLATASRAFLENAFRLGYQLIVIAVASFFLLKDGHLIVQFVSDITPLSLDQRGVFFDRIRRMMTAMIYGVTLTAGLQAFLGLLGWLFVGLPNPAIFGLLMFILAMIPFVGTPLIWGPGALFLILSGDVRSGVILLVWGVAVVSAVDNLVRPIFISEGSKVPLLVVFIGVVGGLAAWGFLGLFLGPLVLTVFIFLLDTYRLAWREARSS</sequence>
<dbReference type="RefSeq" id="WP_311135635.1">
    <property type="nucleotide sequence ID" value="NZ_CP072943.1"/>
</dbReference>
<dbReference type="GO" id="GO:0016020">
    <property type="term" value="C:membrane"/>
    <property type="evidence" value="ECO:0007669"/>
    <property type="project" value="UniProtKB-SubCell"/>
</dbReference>
<evidence type="ECO:0000313" key="7">
    <source>
        <dbReference type="EMBL" id="QTX33763.1"/>
    </source>
</evidence>
<organism evidence="7 8">
    <name type="scientific">Aminithiophilus ramosus</name>
    <dbReference type="NCBI Taxonomy" id="3029084"/>
    <lineage>
        <taxon>Bacteria</taxon>
        <taxon>Thermotogati</taxon>
        <taxon>Synergistota</taxon>
        <taxon>Synergistia</taxon>
        <taxon>Synergistales</taxon>
        <taxon>Aminithiophilaceae</taxon>
        <taxon>Aminithiophilus</taxon>
    </lineage>
</organism>
<evidence type="ECO:0000313" key="8">
    <source>
        <dbReference type="Proteomes" id="UP000671879"/>
    </source>
</evidence>
<feature type="transmembrane region" description="Helical" evidence="6">
    <location>
        <begin position="71"/>
        <end position="96"/>
    </location>
</feature>
<reference evidence="8" key="1">
    <citation type="submission" date="2021-04" db="EMBL/GenBank/DDBJ databases">
        <title>A novel Synergistetes isolate from a pyrite-forming mixed culture.</title>
        <authorList>
            <person name="Bunk B."/>
            <person name="Sproer C."/>
            <person name="Spring S."/>
            <person name="Pester M."/>
        </authorList>
    </citation>
    <scope>NUCLEOTIDE SEQUENCE [LARGE SCALE GENOMIC DNA]</scope>
    <source>
        <strain evidence="8">J.5.4.2-T.3.5.2</strain>
    </source>
</reference>
<name>A0A9Q7ARG7_9BACT</name>
<dbReference type="AlphaFoldDB" id="A0A9Q7ARG7"/>
<gene>
    <name evidence="7" type="ORF">KAR29_09375</name>
</gene>
<feature type="transmembrane region" description="Helical" evidence="6">
    <location>
        <begin position="42"/>
        <end position="59"/>
    </location>
</feature>
<keyword evidence="5 6" id="KW-0472">Membrane</keyword>
<feature type="transmembrane region" description="Helical" evidence="6">
    <location>
        <begin position="221"/>
        <end position="244"/>
    </location>
</feature>
<dbReference type="EMBL" id="CP072943">
    <property type="protein sequence ID" value="QTX33763.1"/>
    <property type="molecule type" value="Genomic_DNA"/>
</dbReference>
<dbReference type="PANTHER" id="PTHR21716">
    <property type="entry name" value="TRANSMEMBRANE PROTEIN"/>
    <property type="match status" value="1"/>
</dbReference>
<keyword evidence="4 6" id="KW-1133">Transmembrane helix</keyword>
<feature type="transmembrane region" description="Helical" evidence="6">
    <location>
        <begin position="16"/>
        <end position="36"/>
    </location>
</feature>
<evidence type="ECO:0000256" key="4">
    <source>
        <dbReference type="ARBA" id="ARBA00022989"/>
    </source>
</evidence>
<feature type="transmembrane region" description="Helical" evidence="6">
    <location>
        <begin position="250"/>
        <end position="280"/>
    </location>
</feature>
<comment type="similarity">
    <text evidence="2">Belongs to the autoinducer-2 exporter (AI-2E) (TC 2.A.86) family.</text>
</comment>
<keyword evidence="8" id="KW-1185">Reference proteome</keyword>
<feature type="transmembrane region" description="Helical" evidence="6">
    <location>
        <begin position="287"/>
        <end position="306"/>
    </location>
</feature>